<protein>
    <submittedName>
        <fullName evidence="2">Uncharacterized protein</fullName>
    </submittedName>
</protein>
<sequence>MSFQLMSNFPSNDMEMIKDAASYSTSSYVSLTDSFEDNSFSDDEILYPLSRHFEEVAKDGYGEAVFFKHVPQPRVSSRDMNMDIFRGIKKSHASKQQNAQLRKIKVAKEAAEKGGEKELGAKEGDVDETKQYELKIKGFAKSLPKVIEGGSIVSTPGWREAIAKRKSKSSSNRSKSMPRLATRESTNLIYAKKTSNSFDTGGTVETAFDSKSSRGSRYRKEKVR</sequence>
<feature type="compositionally biased region" description="Polar residues" evidence="1">
    <location>
        <begin position="183"/>
        <end position="200"/>
    </location>
</feature>
<dbReference type="EMBL" id="BRXZ01002913">
    <property type="protein sequence ID" value="GMH72833.1"/>
    <property type="molecule type" value="Genomic_DNA"/>
</dbReference>
<evidence type="ECO:0000313" key="3">
    <source>
        <dbReference type="Proteomes" id="UP001165082"/>
    </source>
</evidence>
<keyword evidence="3" id="KW-1185">Reference proteome</keyword>
<evidence type="ECO:0000313" key="2">
    <source>
        <dbReference type="EMBL" id="GMH72833.1"/>
    </source>
</evidence>
<organism evidence="2 3">
    <name type="scientific">Triparma retinervis</name>
    <dbReference type="NCBI Taxonomy" id="2557542"/>
    <lineage>
        <taxon>Eukaryota</taxon>
        <taxon>Sar</taxon>
        <taxon>Stramenopiles</taxon>
        <taxon>Ochrophyta</taxon>
        <taxon>Bolidophyceae</taxon>
        <taxon>Parmales</taxon>
        <taxon>Triparmaceae</taxon>
        <taxon>Triparma</taxon>
    </lineage>
</organism>
<name>A0A9W7APK4_9STRA</name>
<dbReference type="Proteomes" id="UP001165082">
    <property type="component" value="Unassembled WGS sequence"/>
</dbReference>
<dbReference type="OrthoDB" id="10468005at2759"/>
<dbReference type="AlphaFoldDB" id="A0A9W7APK4"/>
<comment type="caution">
    <text evidence="2">The sequence shown here is derived from an EMBL/GenBank/DDBJ whole genome shotgun (WGS) entry which is preliminary data.</text>
</comment>
<feature type="compositionally biased region" description="Basic residues" evidence="1">
    <location>
        <begin position="214"/>
        <end position="224"/>
    </location>
</feature>
<gene>
    <name evidence="2" type="ORF">TrRE_jg3691</name>
</gene>
<evidence type="ECO:0000256" key="1">
    <source>
        <dbReference type="SAM" id="MobiDB-lite"/>
    </source>
</evidence>
<proteinExistence type="predicted"/>
<accession>A0A9W7APK4</accession>
<reference evidence="2" key="1">
    <citation type="submission" date="2022-07" db="EMBL/GenBank/DDBJ databases">
        <title>Genome analysis of Parmales, a sister group of diatoms, reveals the evolutionary specialization of diatoms from phago-mixotrophs to photoautotrophs.</title>
        <authorList>
            <person name="Ban H."/>
            <person name="Sato S."/>
            <person name="Yoshikawa S."/>
            <person name="Kazumasa Y."/>
            <person name="Nakamura Y."/>
            <person name="Ichinomiya M."/>
            <person name="Saitoh K."/>
            <person name="Sato N."/>
            <person name="Blanc-Mathieu R."/>
            <person name="Endo H."/>
            <person name="Kuwata A."/>
            <person name="Ogata H."/>
        </authorList>
    </citation>
    <scope>NUCLEOTIDE SEQUENCE</scope>
</reference>
<feature type="region of interest" description="Disordered" evidence="1">
    <location>
        <begin position="163"/>
        <end position="224"/>
    </location>
</feature>